<evidence type="ECO:0000259" key="14">
    <source>
        <dbReference type="PROSITE" id="PS50110"/>
    </source>
</evidence>
<dbReference type="Pfam" id="PF13426">
    <property type="entry name" value="PAS_9"/>
    <property type="match status" value="2"/>
</dbReference>
<dbReference type="Gene3D" id="3.30.450.20">
    <property type="entry name" value="PAS domain"/>
    <property type="match status" value="2"/>
</dbReference>
<dbReference type="Gene3D" id="3.40.50.2300">
    <property type="match status" value="1"/>
</dbReference>
<dbReference type="Gene3D" id="1.10.287.130">
    <property type="match status" value="1"/>
</dbReference>
<keyword evidence="10" id="KW-0902">Two-component regulatory system</keyword>
<dbReference type="OrthoDB" id="9796457at2"/>
<keyword evidence="4" id="KW-1003">Cell membrane</keyword>
<dbReference type="SMART" id="SM00086">
    <property type="entry name" value="PAC"/>
    <property type="match status" value="2"/>
</dbReference>
<dbReference type="Gene3D" id="3.30.565.10">
    <property type="entry name" value="Histidine kinase-like ATPase, C-terminal domain"/>
    <property type="match status" value="1"/>
</dbReference>
<keyword evidence="11" id="KW-0472">Membrane</keyword>
<dbReference type="InterPro" id="IPR036097">
    <property type="entry name" value="HisK_dim/P_sf"/>
</dbReference>
<evidence type="ECO:0000313" key="18">
    <source>
        <dbReference type="Proteomes" id="UP000009011"/>
    </source>
</evidence>
<dbReference type="Proteomes" id="UP000009011">
    <property type="component" value="Chromosome"/>
</dbReference>
<dbReference type="InterPro" id="IPR003661">
    <property type="entry name" value="HisK_dim/P_dom"/>
</dbReference>
<evidence type="ECO:0000256" key="6">
    <source>
        <dbReference type="ARBA" id="ARBA00022679"/>
    </source>
</evidence>
<dbReference type="PROSITE" id="PS50109">
    <property type="entry name" value="HIS_KIN"/>
    <property type="match status" value="1"/>
</dbReference>
<name>I7A632_MELRP</name>
<dbReference type="PROSITE" id="PS50113">
    <property type="entry name" value="PAC"/>
    <property type="match status" value="1"/>
</dbReference>
<dbReference type="SMART" id="SM00388">
    <property type="entry name" value="HisKA"/>
    <property type="match status" value="1"/>
</dbReference>
<dbReference type="InterPro" id="IPR035965">
    <property type="entry name" value="PAS-like_dom_sf"/>
</dbReference>
<evidence type="ECO:0000256" key="1">
    <source>
        <dbReference type="ARBA" id="ARBA00000085"/>
    </source>
</evidence>
<dbReference type="KEGG" id="mro:MROS_2116"/>
<dbReference type="eggNOG" id="COG5002">
    <property type="taxonomic scope" value="Bacteria"/>
</dbReference>
<dbReference type="AlphaFoldDB" id="I7A632"/>
<dbReference type="SUPFAM" id="SSF47384">
    <property type="entry name" value="Homodimeric domain of signal transducing histidine kinase"/>
    <property type="match status" value="1"/>
</dbReference>
<dbReference type="CDD" id="cd16922">
    <property type="entry name" value="HATPase_EvgS-ArcB-TorS-like"/>
    <property type="match status" value="1"/>
</dbReference>
<evidence type="ECO:0000256" key="2">
    <source>
        <dbReference type="ARBA" id="ARBA00004236"/>
    </source>
</evidence>
<feature type="domain" description="PAC" evidence="16">
    <location>
        <begin position="215"/>
        <end position="267"/>
    </location>
</feature>
<dbReference type="PROSITE" id="PS50110">
    <property type="entry name" value="RESPONSE_REGULATORY"/>
    <property type="match status" value="1"/>
</dbReference>
<dbReference type="PANTHER" id="PTHR43047">
    <property type="entry name" value="TWO-COMPONENT HISTIDINE PROTEIN KINASE"/>
    <property type="match status" value="1"/>
</dbReference>
<feature type="domain" description="Histidine kinase" evidence="13">
    <location>
        <begin position="285"/>
        <end position="505"/>
    </location>
</feature>
<gene>
    <name evidence="17" type="ordered locus">MROS_2116</name>
</gene>
<keyword evidence="8 17" id="KW-0418">Kinase</keyword>
<dbReference type="Pfam" id="PF02518">
    <property type="entry name" value="HATPase_c"/>
    <property type="match status" value="1"/>
</dbReference>
<evidence type="ECO:0000256" key="8">
    <source>
        <dbReference type="ARBA" id="ARBA00022777"/>
    </source>
</evidence>
<dbReference type="STRING" id="1191523.MROS_2116"/>
<dbReference type="InterPro" id="IPR036890">
    <property type="entry name" value="HATPase_C_sf"/>
</dbReference>
<evidence type="ECO:0000256" key="11">
    <source>
        <dbReference type="ARBA" id="ARBA00023136"/>
    </source>
</evidence>
<accession>I7A632</accession>
<dbReference type="PRINTS" id="PR00344">
    <property type="entry name" value="BCTRLSENSOR"/>
</dbReference>
<dbReference type="eggNOG" id="COG0745">
    <property type="taxonomic scope" value="Bacteria"/>
</dbReference>
<dbReference type="CDD" id="cd17546">
    <property type="entry name" value="REC_hyHK_CKI1_RcsC-like"/>
    <property type="match status" value="1"/>
</dbReference>
<dbReference type="SUPFAM" id="SSF52172">
    <property type="entry name" value="CheY-like"/>
    <property type="match status" value="1"/>
</dbReference>
<comment type="subcellular location">
    <subcellularLocation>
        <location evidence="2">Cell membrane</location>
    </subcellularLocation>
</comment>
<dbReference type="CDD" id="cd00082">
    <property type="entry name" value="HisKA"/>
    <property type="match status" value="1"/>
</dbReference>
<evidence type="ECO:0000256" key="4">
    <source>
        <dbReference type="ARBA" id="ARBA00022475"/>
    </source>
</evidence>
<feature type="domain" description="Response regulatory" evidence="14">
    <location>
        <begin position="534"/>
        <end position="650"/>
    </location>
</feature>
<evidence type="ECO:0000256" key="9">
    <source>
        <dbReference type="ARBA" id="ARBA00022840"/>
    </source>
</evidence>
<protein>
    <recommendedName>
        <fullName evidence="3">histidine kinase</fullName>
        <ecNumber evidence="3">2.7.13.3</ecNumber>
    </recommendedName>
</protein>
<keyword evidence="5 12" id="KW-0597">Phosphoprotein</keyword>
<dbReference type="InterPro" id="IPR005467">
    <property type="entry name" value="His_kinase_dom"/>
</dbReference>
<dbReference type="Pfam" id="PF00512">
    <property type="entry name" value="HisKA"/>
    <property type="match status" value="1"/>
</dbReference>
<organism evidence="17 18">
    <name type="scientific">Melioribacter roseus (strain DSM 23840 / JCM 17771 / VKM B-2668 / P3M-2)</name>
    <dbReference type="NCBI Taxonomy" id="1191523"/>
    <lineage>
        <taxon>Bacteria</taxon>
        <taxon>Pseudomonadati</taxon>
        <taxon>Ignavibacteriota</taxon>
        <taxon>Ignavibacteria</taxon>
        <taxon>Ignavibacteriales</taxon>
        <taxon>Melioribacteraceae</taxon>
        <taxon>Melioribacter</taxon>
    </lineage>
</organism>
<reference evidence="17 18" key="1">
    <citation type="journal article" date="2013" name="PLoS ONE">
        <title>Genomic analysis of Melioribacter roseus, facultatively anaerobic organotrophic bacterium representing a novel deep lineage within Bacteriodetes/Chlorobi group.</title>
        <authorList>
            <person name="Kadnikov V.V."/>
            <person name="Mardanov A.V."/>
            <person name="Podosokorskaya O.A."/>
            <person name="Gavrilov S.N."/>
            <person name="Kublanov I.V."/>
            <person name="Beletsky A.V."/>
            <person name="Bonch-Osmolovskaya E.A."/>
            <person name="Ravin N.V."/>
        </authorList>
    </citation>
    <scope>NUCLEOTIDE SEQUENCE [LARGE SCALE GENOMIC DNA]</scope>
    <source>
        <strain evidence="18">JCM 17771 / P3M-2</strain>
    </source>
</reference>
<dbReference type="InterPro" id="IPR011006">
    <property type="entry name" value="CheY-like_superfamily"/>
</dbReference>
<dbReference type="SMART" id="SM00091">
    <property type="entry name" value="PAS"/>
    <property type="match status" value="2"/>
</dbReference>
<dbReference type="CDD" id="cd00130">
    <property type="entry name" value="PAS"/>
    <property type="match status" value="1"/>
</dbReference>
<dbReference type="SMART" id="SM00387">
    <property type="entry name" value="HATPase_c"/>
    <property type="match status" value="1"/>
</dbReference>
<dbReference type="EMBL" id="CP003557">
    <property type="protein sequence ID" value="AFN75346.1"/>
    <property type="molecule type" value="Genomic_DNA"/>
</dbReference>
<keyword evidence="7" id="KW-0547">Nucleotide-binding</keyword>
<dbReference type="HOGENOM" id="CLU_000445_114_15_10"/>
<feature type="domain" description="PAS" evidence="15">
    <location>
        <begin position="142"/>
        <end position="187"/>
    </location>
</feature>
<sequence>MNNNLSKILELFSSMKSTGNIDSLLFNAFENSFDAIVILNDYSIVYHNKIFAHTFGYNDKDQLINKPFSEFLLDKCVDRFKEKIDGCRNSSGELKNYHARGIKKDYTEFDIEINYKAIPSEDKVFDIIFIRDITEKKKISEQINKLTRIVDQSSSIIIITDLDGRIEYTNPKFTEVTGYFFEEVYGKKTSLLKSGYTADHVYKDLWENILAGREWRGEFKNKKKNGEFYWESVTISPIRNEDGEITNFLAIKEDITEKKEMEFELKRALDSSEEANRLKSTLLSNMSHELRTPLTGIIGFASLLRDDLNNIEQVEMVDKILKSGKRLLITLNSILNLSEIESGAIPINITEFNLGSYTKYFLTNYNKTASEKSLSFDIKVLDNNINAVADENLFKQILMHIVDNAIKFTQKGGVTIEVDTKNGPNNQTLAVIRVIDTGIGIAKNDQEKIFREFRQISEGIRRNFEGSGLGLAVAKKMANLMNGDISVESELGKGSTFTITLPGTFNGKEQKPTEKESRVPNKDEIIHTGENKPRILSIEDNILNAELVSLYLKDVCEVDTAFDYYEAVEKLKHGNYTAILVDINLGSGPSGIDFAREVRKNPGYNYLPLIAITGYALLRDEKKLLKEGFDYYIAKPYEQEDLLEIIHTVIKKQI</sequence>
<evidence type="ECO:0000256" key="3">
    <source>
        <dbReference type="ARBA" id="ARBA00012438"/>
    </source>
</evidence>
<dbReference type="InterPro" id="IPR003594">
    <property type="entry name" value="HATPase_dom"/>
</dbReference>
<dbReference type="InterPro" id="IPR000014">
    <property type="entry name" value="PAS"/>
</dbReference>
<evidence type="ECO:0000259" key="16">
    <source>
        <dbReference type="PROSITE" id="PS50113"/>
    </source>
</evidence>
<dbReference type="Pfam" id="PF00072">
    <property type="entry name" value="Response_reg"/>
    <property type="match status" value="1"/>
</dbReference>
<dbReference type="SMART" id="SM00448">
    <property type="entry name" value="REC"/>
    <property type="match status" value="1"/>
</dbReference>
<keyword evidence="9" id="KW-0067">ATP-binding</keyword>
<evidence type="ECO:0000256" key="5">
    <source>
        <dbReference type="ARBA" id="ARBA00022553"/>
    </source>
</evidence>
<evidence type="ECO:0000256" key="10">
    <source>
        <dbReference type="ARBA" id="ARBA00023012"/>
    </source>
</evidence>
<dbReference type="PROSITE" id="PS50112">
    <property type="entry name" value="PAS"/>
    <property type="match status" value="1"/>
</dbReference>
<keyword evidence="6" id="KW-0808">Transferase</keyword>
<dbReference type="InterPro" id="IPR001610">
    <property type="entry name" value="PAC"/>
</dbReference>
<evidence type="ECO:0000259" key="13">
    <source>
        <dbReference type="PROSITE" id="PS50109"/>
    </source>
</evidence>
<dbReference type="SUPFAM" id="SSF55874">
    <property type="entry name" value="ATPase domain of HSP90 chaperone/DNA topoisomerase II/histidine kinase"/>
    <property type="match status" value="1"/>
</dbReference>
<dbReference type="InterPro" id="IPR004358">
    <property type="entry name" value="Sig_transdc_His_kin-like_C"/>
</dbReference>
<comment type="catalytic activity">
    <reaction evidence="1">
        <text>ATP + protein L-histidine = ADP + protein N-phospho-L-histidine.</text>
        <dbReference type="EC" id="2.7.13.3"/>
    </reaction>
</comment>
<dbReference type="GO" id="GO:0005524">
    <property type="term" value="F:ATP binding"/>
    <property type="evidence" value="ECO:0007669"/>
    <property type="project" value="UniProtKB-KW"/>
</dbReference>
<dbReference type="FunFam" id="3.30.565.10:FF:000023">
    <property type="entry name" value="PAS domain-containing sensor histidine kinase"/>
    <property type="match status" value="1"/>
</dbReference>
<dbReference type="GO" id="GO:0000155">
    <property type="term" value="F:phosphorelay sensor kinase activity"/>
    <property type="evidence" value="ECO:0007669"/>
    <property type="project" value="InterPro"/>
</dbReference>
<proteinExistence type="predicted"/>
<dbReference type="GO" id="GO:0005886">
    <property type="term" value="C:plasma membrane"/>
    <property type="evidence" value="ECO:0007669"/>
    <property type="project" value="UniProtKB-SubCell"/>
</dbReference>
<dbReference type="RefSeq" id="WP_014856778.1">
    <property type="nucleotide sequence ID" value="NC_018178.1"/>
</dbReference>
<dbReference type="NCBIfam" id="TIGR00229">
    <property type="entry name" value="sensory_box"/>
    <property type="match status" value="2"/>
</dbReference>
<feature type="modified residue" description="4-aspartylphosphate" evidence="12">
    <location>
        <position position="582"/>
    </location>
</feature>
<evidence type="ECO:0000256" key="7">
    <source>
        <dbReference type="ARBA" id="ARBA00022741"/>
    </source>
</evidence>
<dbReference type="InterPro" id="IPR001789">
    <property type="entry name" value="Sig_transdc_resp-reg_receiver"/>
</dbReference>
<evidence type="ECO:0000256" key="12">
    <source>
        <dbReference type="PROSITE-ProRule" id="PRU00169"/>
    </source>
</evidence>
<dbReference type="InterPro" id="IPR000700">
    <property type="entry name" value="PAS-assoc_C"/>
</dbReference>
<keyword evidence="18" id="KW-1185">Reference proteome</keyword>
<evidence type="ECO:0000259" key="15">
    <source>
        <dbReference type="PROSITE" id="PS50112"/>
    </source>
</evidence>
<dbReference type="EC" id="2.7.13.3" evidence="3"/>
<dbReference type="SUPFAM" id="SSF55785">
    <property type="entry name" value="PYP-like sensor domain (PAS domain)"/>
    <property type="match status" value="2"/>
</dbReference>
<evidence type="ECO:0000313" key="17">
    <source>
        <dbReference type="EMBL" id="AFN75346.1"/>
    </source>
</evidence>